<sequence>MKALYYIAVVLPSPLADAVKTLQLRAHTAYHSRAALRSPPHITLRAPFRTPLDQVGGLKQVLTEFASSYPPFSVELGGFGCFPPRVVFVRVIENEMLSAIQHDLIKTLTENQIVGSGEQTLRAFHPHITIAFRDLIQRHFRSLWGEVEHKSFTGRFTAGGITLLRHNGKFWTAEVDFLFGQEEFDVRT</sequence>
<dbReference type="EMBL" id="CZRL01000052">
    <property type="protein sequence ID" value="CUS51094.1"/>
    <property type="molecule type" value="Genomic_DNA"/>
</dbReference>
<protein>
    <submittedName>
        <fullName evidence="1">2'-5' RNA ligase</fullName>
    </submittedName>
</protein>
<dbReference type="PANTHER" id="PTHR40037">
    <property type="entry name" value="PHOSPHOESTERASE YJCG-RELATED"/>
    <property type="match status" value="1"/>
</dbReference>
<dbReference type="GO" id="GO:0016874">
    <property type="term" value="F:ligase activity"/>
    <property type="evidence" value="ECO:0007669"/>
    <property type="project" value="UniProtKB-KW"/>
</dbReference>
<dbReference type="SUPFAM" id="SSF55144">
    <property type="entry name" value="LigT-like"/>
    <property type="match status" value="1"/>
</dbReference>
<dbReference type="InterPro" id="IPR050580">
    <property type="entry name" value="2H_phosphoesterase_YjcG-like"/>
</dbReference>
<evidence type="ECO:0000313" key="1">
    <source>
        <dbReference type="EMBL" id="CUS51094.1"/>
    </source>
</evidence>
<dbReference type="PANTHER" id="PTHR40037:SF1">
    <property type="entry name" value="PHOSPHOESTERASE SAOUHSC_00951-RELATED"/>
    <property type="match status" value="1"/>
</dbReference>
<keyword evidence="1" id="KW-0436">Ligase</keyword>
<gene>
    <name evidence="1" type="ORF">MGWOODY_XGa223</name>
</gene>
<reference evidence="1" key="1">
    <citation type="submission" date="2015-10" db="EMBL/GenBank/DDBJ databases">
        <authorList>
            <person name="Gilbert D.G."/>
        </authorList>
    </citation>
    <scope>NUCLEOTIDE SEQUENCE</scope>
</reference>
<proteinExistence type="predicted"/>
<dbReference type="Pfam" id="PF13563">
    <property type="entry name" value="2_5_RNA_ligase2"/>
    <property type="match status" value="1"/>
</dbReference>
<name>A0A160TQ34_9ZZZZ</name>
<dbReference type="Gene3D" id="3.90.1140.10">
    <property type="entry name" value="Cyclic phosphodiesterase"/>
    <property type="match status" value="1"/>
</dbReference>
<accession>A0A160TQ34</accession>
<dbReference type="InterPro" id="IPR009097">
    <property type="entry name" value="Cyclic_Pdiesterase"/>
</dbReference>
<organism evidence="1">
    <name type="scientific">hydrothermal vent metagenome</name>
    <dbReference type="NCBI Taxonomy" id="652676"/>
    <lineage>
        <taxon>unclassified sequences</taxon>
        <taxon>metagenomes</taxon>
        <taxon>ecological metagenomes</taxon>
    </lineage>
</organism>
<dbReference type="AlphaFoldDB" id="A0A160TQ34"/>